<reference evidence="1 2" key="1">
    <citation type="submission" date="2024-01" db="EMBL/GenBank/DDBJ databases">
        <title>Genome assemblies of Stephania.</title>
        <authorList>
            <person name="Yang L."/>
        </authorList>
    </citation>
    <scope>NUCLEOTIDE SEQUENCE [LARGE SCALE GENOMIC DNA]</scope>
    <source>
        <strain evidence="1">YNDBR</strain>
        <tissue evidence="1">Leaf</tissue>
    </source>
</reference>
<evidence type="ECO:0000313" key="2">
    <source>
        <dbReference type="Proteomes" id="UP001420932"/>
    </source>
</evidence>
<sequence length="65" mass="7533">MSELMKKMKSVLSFKNPTIKFESPSSLENQPIYNLKPIEIPSKIDLQNISEISYSDIEQHFKFGI</sequence>
<protein>
    <submittedName>
        <fullName evidence="1">Uncharacterized protein</fullName>
    </submittedName>
</protein>
<organism evidence="1 2">
    <name type="scientific">Stephania yunnanensis</name>
    <dbReference type="NCBI Taxonomy" id="152371"/>
    <lineage>
        <taxon>Eukaryota</taxon>
        <taxon>Viridiplantae</taxon>
        <taxon>Streptophyta</taxon>
        <taxon>Embryophyta</taxon>
        <taxon>Tracheophyta</taxon>
        <taxon>Spermatophyta</taxon>
        <taxon>Magnoliopsida</taxon>
        <taxon>Ranunculales</taxon>
        <taxon>Menispermaceae</taxon>
        <taxon>Menispermoideae</taxon>
        <taxon>Cissampelideae</taxon>
        <taxon>Stephania</taxon>
    </lineage>
</organism>
<keyword evidence="2" id="KW-1185">Reference proteome</keyword>
<name>A0AAP0KXL9_9MAGN</name>
<dbReference type="AlphaFoldDB" id="A0AAP0KXL9"/>
<dbReference type="Proteomes" id="UP001420932">
    <property type="component" value="Unassembled WGS sequence"/>
</dbReference>
<evidence type="ECO:0000313" key="1">
    <source>
        <dbReference type="EMBL" id="KAK9160662.1"/>
    </source>
</evidence>
<proteinExistence type="predicted"/>
<comment type="caution">
    <text evidence="1">The sequence shown here is derived from an EMBL/GenBank/DDBJ whole genome shotgun (WGS) entry which is preliminary data.</text>
</comment>
<dbReference type="EMBL" id="JBBNAF010000003">
    <property type="protein sequence ID" value="KAK9160662.1"/>
    <property type="molecule type" value="Genomic_DNA"/>
</dbReference>
<gene>
    <name evidence="1" type="ORF">Syun_007003</name>
</gene>
<accession>A0AAP0KXL9</accession>